<evidence type="ECO:0000256" key="1">
    <source>
        <dbReference type="ARBA" id="ARBA00022603"/>
    </source>
</evidence>
<dbReference type="InterPro" id="IPR029063">
    <property type="entry name" value="SAM-dependent_MTases_sf"/>
</dbReference>
<keyword evidence="3" id="KW-0680">Restriction system</keyword>
<dbReference type="GO" id="GO:0009307">
    <property type="term" value="P:DNA restriction-modification system"/>
    <property type="evidence" value="ECO:0007669"/>
    <property type="project" value="UniProtKB-KW"/>
</dbReference>
<dbReference type="Pfam" id="PF01555">
    <property type="entry name" value="N6_N4_Mtase"/>
    <property type="match status" value="1"/>
</dbReference>
<keyword evidence="2" id="KW-0808">Transferase</keyword>
<dbReference type="GO" id="GO:0008170">
    <property type="term" value="F:N-methyltransferase activity"/>
    <property type="evidence" value="ECO:0007669"/>
    <property type="project" value="InterPro"/>
</dbReference>
<dbReference type="InterPro" id="IPR002941">
    <property type="entry name" value="DNA_methylase_N4/N6"/>
</dbReference>
<feature type="domain" description="DNA methylase N-4/N-6" evidence="4">
    <location>
        <begin position="39"/>
        <end position="93"/>
    </location>
</feature>
<dbReference type="SUPFAM" id="SSF53335">
    <property type="entry name" value="S-adenosyl-L-methionine-dependent methyltransferases"/>
    <property type="match status" value="2"/>
</dbReference>
<dbReference type="GO" id="GO:0003677">
    <property type="term" value="F:DNA binding"/>
    <property type="evidence" value="ECO:0007669"/>
    <property type="project" value="InterPro"/>
</dbReference>
<dbReference type="GO" id="GO:0032259">
    <property type="term" value="P:methylation"/>
    <property type="evidence" value="ECO:0007669"/>
    <property type="project" value="UniProtKB-KW"/>
</dbReference>
<evidence type="ECO:0000256" key="3">
    <source>
        <dbReference type="ARBA" id="ARBA00022747"/>
    </source>
</evidence>
<evidence type="ECO:0000313" key="6">
    <source>
        <dbReference type="Proteomes" id="UP000051008"/>
    </source>
</evidence>
<gene>
    <name evidence="5" type="ORF">FC14_GL000816</name>
</gene>
<evidence type="ECO:0000256" key="2">
    <source>
        <dbReference type="ARBA" id="ARBA00022679"/>
    </source>
</evidence>
<proteinExistence type="predicted"/>
<dbReference type="OrthoDB" id="9813719at2"/>
<sequence>MYRELEQKFKVIYPESENATYSSLLNYSDDLNRPRQRWYRYKEGFSLELVRKLINEYNKNNKGTIMDPFLGSGSTIIAANQLGLNGIGFEVNPFSYFLSKCKLQNYSTEIALEFKNASQEVLNVEYERDYKLPALSISKNVFNPDVENYLMNVKENILEGKYSDEVKNLLILGWISSIEPLSNYRKGGNGLKKRKYVKPRIITVNDARSELHTFYTNIFDDIATNDITFKAQIFNDSCMNARDYVEDGSVSGIIFSPPYANCFDYTEIYKLELWFGGFVNSYEDLKKLRKKSLRSHLNGELNLENVDTTKLSESTQELLNSLATKKLWDKRIPAMLQLYYLDMFKVIDQSYAVLEDNGFCAIVVGNSSYGGVVFPTDLILAEYAQKIGFKVDKIEVDRYIITSSQQYESTKEYGKYLRESVVCLIK</sequence>
<organism evidence="5 6">
    <name type="scientific">Ligilactobacillus agilis DSM 20509</name>
    <dbReference type="NCBI Taxonomy" id="1423718"/>
    <lineage>
        <taxon>Bacteria</taxon>
        <taxon>Bacillati</taxon>
        <taxon>Bacillota</taxon>
        <taxon>Bacilli</taxon>
        <taxon>Lactobacillales</taxon>
        <taxon>Lactobacillaceae</taxon>
        <taxon>Ligilactobacillus</taxon>
    </lineage>
</organism>
<accession>A0A0R2AFD6</accession>
<dbReference type="Gene3D" id="3.40.50.150">
    <property type="entry name" value="Vaccinia Virus protein VP39"/>
    <property type="match status" value="2"/>
</dbReference>
<dbReference type="EMBL" id="AYYP01000010">
    <property type="protein sequence ID" value="KRM65799.1"/>
    <property type="molecule type" value="Genomic_DNA"/>
</dbReference>
<dbReference type="AlphaFoldDB" id="A0A0R2AFD6"/>
<reference evidence="5 6" key="1">
    <citation type="journal article" date="2015" name="Genome Announc.">
        <title>Expanding the biotechnology potential of lactobacilli through comparative genomics of 213 strains and associated genera.</title>
        <authorList>
            <person name="Sun Z."/>
            <person name="Harris H.M."/>
            <person name="McCann A."/>
            <person name="Guo C."/>
            <person name="Argimon S."/>
            <person name="Zhang W."/>
            <person name="Yang X."/>
            <person name="Jeffery I.B."/>
            <person name="Cooney J.C."/>
            <person name="Kagawa T.F."/>
            <person name="Liu W."/>
            <person name="Song Y."/>
            <person name="Salvetti E."/>
            <person name="Wrobel A."/>
            <person name="Rasinkangas P."/>
            <person name="Parkhill J."/>
            <person name="Rea M.C."/>
            <person name="O'Sullivan O."/>
            <person name="Ritari J."/>
            <person name="Douillard F.P."/>
            <person name="Paul Ross R."/>
            <person name="Yang R."/>
            <person name="Briner A.E."/>
            <person name="Felis G.E."/>
            <person name="de Vos W.M."/>
            <person name="Barrangou R."/>
            <person name="Klaenhammer T.R."/>
            <person name="Caufield P.W."/>
            <person name="Cui Y."/>
            <person name="Zhang H."/>
            <person name="O'Toole P.W."/>
        </authorList>
    </citation>
    <scope>NUCLEOTIDE SEQUENCE [LARGE SCALE GENOMIC DNA]</scope>
    <source>
        <strain evidence="5 6">DSM 20509</strain>
    </source>
</reference>
<evidence type="ECO:0000259" key="4">
    <source>
        <dbReference type="Pfam" id="PF01555"/>
    </source>
</evidence>
<protein>
    <recommendedName>
        <fullName evidence="4">DNA methylase N-4/N-6 domain-containing protein</fullName>
    </recommendedName>
</protein>
<dbReference type="PATRIC" id="fig|1423718.3.peg.852"/>
<keyword evidence="6" id="KW-1185">Reference proteome</keyword>
<evidence type="ECO:0000313" key="5">
    <source>
        <dbReference type="EMBL" id="KRM65799.1"/>
    </source>
</evidence>
<dbReference type="RefSeq" id="WP_041160334.1">
    <property type="nucleotide sequence ID" value="NZ_AYYP01000010.1"/>
</dbReference>
<name>A0A0R2AFD6_9LACO</name>
<comment type="caution">
    <text evidence="5">The sequence shown here is derived from an EMBL/GenBank/DDBJ whole genome shotgun (WGS) entry which is preliminary data.</text>
</comment>
<keyword evidence="1" id="KW-0489">Methyltransferase</keyword>
<dbReference type="Proteomes" id="UP000051008">
    <property type="component" value="Unassembled WGS sequence"/>
</dbReference>